<protein>
    <submittedName>
        <fullName evidence="7">Hydrolase</fullName>
    </submittedName>
</protein>
<evidence type="ECO:0000256" key="2">
    <source>
        <dbReference type="ARBA" id="ARBA00022670"/>
    </source>
</evidence>
<dbReference type="PANTHER" id="PTHR47053:SF1">
    <property type="entry name" value="MUREIN DD-ENDOPEPTIDASE MEPH-RELATED"/>
    <property type="match status" value="1"/>
</dbReference>
<dbReference type="InterPro" id="IPR000064">
    <property type="entry name" value="NLP_P60_dom"/>
</dbReference>
<dbReference type="Pfam" id="PF00877">
    <property type="entry name" value="NLPC_P60"/>
    <property type="match status" value="1"/>
</dbReference>
<evidence type="ECO:0000256" key="5">
    <source>
        <dbReference type="SAM" id="SignalP"/>
    </source>
</evidence>
<dbReference type="GO" id="GO:0006508">
    <property type="term" value="P:proteolysis"/>
    <property type="evidence" value="ECO:0007669"/>
    <property type="project" value="UniProtKB-KW"/>
</dbReference>
<keyword evidence="4" id="KW-0788">Thiol protease</keyword>
<keyword evidence="5" id="KW-0732">Signal</keyword>
<dbReference type="InterPro" id="IPR051202">
    <property type="entry name" value="Peptidase_C40"/>
</dbReference>
<gene>
    <name evidence="7" type="ORF">FEZ41_13085</name>
</gene>
<keyword evidence="3 7" id="KW-0378">Hydrolase</keyword>
<dbReference type="OrthoDB" id="1654978at2"/>
<evidence type="ECO:0000259" key="6">
    <source>
        <dbReference type="PROSITE" id="PS51935"/>
    </source>
</evidence>
<feature type="signal peptide" evidence="5">
    <location>
        <begin position="1"/>
        <end position="28"/>
    </location>
</feature>
<dbReference type="Proteomes" id="UP000305100">
    <property type="component" value="Unassembled WGS sequence"/>
</dbReference>
<accession>A0A5R9CMV8</accession>
<comment type="caution">
    <text evidence="7">The sequence shown here is derived from an EMBL/GenBank/DDBJ whole genome shotgun (WGS) entry which is preliminary data.</text>
</comment>
<dbReference type="Gene3D" id="3.90.1720.10">
    <property type="entry name" value="endopeptidase domain like (from Nostoc punctiforme)"/>
    <property type="match status" value="1"/>
</dbReference>
<keyword evidence="2" id="KW-0645">Protease</keyword>
<name>A0A5R9CMV8_9LACO</name>
<dbReference type="AlphaFoldDB" id="A0A5R9CMV8"/>
<sequence length="166" mass="18240">MVLSHRLIKSALKPFLLLVALVSFSVTAVSFAQQANADSSDKPQYSAVYKEAKKHLGTSYVYGATGPTHFDCSGFTKYVYKKSIGKAIPRTAQAQYRGTKKVSKSHVKKGDLVYFGSSTFGISHVGMYIGNGKMIDSQNRGVVTEKVYAPWWHVVGFSRPATLSYD</sequence>
<dbReference type="InterPro" id="IPR038765">
    <property type="entry name" value="Papain-like_cys_pep_sf"/>
</dbReference>
<evidence type="ECO:0000256" key="1">
    <source>
        <dbReference type="ARBA" id="ARBA00007074"/>
    </source>
</evidence>
<evidence type="ECO:0000256" key="4">
    <source>
        <dbReference type="ARBA" id="ARBA00022807"/>
    </source>
</evidence>
<dbReference type="SUPFAM" id="SSF54001">
    <property type="entry name" value="Cysteine proteinases"/>
    <property type="match status" value="1"/>
</dbReference>
<feature type="chain" id="PRO_5038524481" evidence="5">
    <location>
        <begin position="29"/>
        <end position="166"/>
    </location>
</feature>
<reference evidence="7 8" key="1">
    <citation type="submission" date="2019-05" db="EMBL/GenBank/DDBJ databases">
        <title>The metagenome of a microbial culture collection derived from dairy environment covers the genomic content of the human microbiome.</title>
        <authorList>
            <person name="Roder T."/>
            <person name="Wuthrich D."/>
            <person name="Sattari Z."/>
            <person name="Von Ah U."/>
            <person name="Bar C."/>
            <person name="Ronchi F."/>
            <person name="Macpherson A.J."/>
            <person name="Ganal-Vonarburg S.C."/>
            <person name="Bruggmann R."/>
            <person name="Vergeres G."/>
        </authorList>
    </citation>
    <scope>NUCLEOTIDE SEQUENCE [LARGE SCALE GENOMIC DNA]</scope>
    <source>
        <strain evidence="7 8">FAM 1079</strain>
    </source>
</reference>
<evidence type="ECO:0000256" key="3">
    <source>
        <dbReference type="ARBA" id="ARBA00022801"/>
    </source>
</evidence>
<evidence type="ECO:0000313" key="7">
    <source>
        <dbReference type="EMBL" id="TLQ16645.1"/>
    </source>
</evidence>
<evidence type="ECO:0000313" key="8">
    <source>
        <dbReference type="Proteomes" id="UP000305100"/>
    </source>
</evidence>
<comment type="similarity">
    <text evidence="1">Belongs to the peptidase C40 family.</text>
</comment>
<dbReference type="GO" id="GO:0008234">
    <property type="term" value="F:cysteine-type peptidase activity"/>
    <property type="evidence" value="ECO:0007669"/>
    <property type="project" value="UniProtKB-KW"/>
</dbReference>
<organism evidence="7 8">
    <name type="scientific">Lentilactobacillus parafarraginis</name>
    <dbReference type="NCBI Taxonomy" id="390842"/>
    <lineage>
        <taxon>Bacteria</taxon>
        <taxon>Bacillati</taxon>
        <taxon>Bacillota</taxon>
        <taxon>Bacilli</taxon>
        <taxon>Lactobacillales</taxon>
        <taxon>Lactobacillaceae</taxon>
        <taxon>Lentilactobacillus</taxon>
    </lineage>
</organism>
<dbReference type="PROSITE" id="PS51935">
    <property type="entry name" value="NLPC_P60"/>
    <property type="match status" value="1"/>
</dbReference>
<feature type="domain" description="NlpC/P60" evidence="6">
    <location>
        <begin position="42"/>
        <end position="162"/>
    </location>
</feature>
<proteinExistence type="inferred from homology"/>
<dbReference type="EMBL" id="VBSX01000046">
    <property type="protein sequence ID" value="TLQ16645.1"/>
    <property type="molecule type" value="Genomic_DNA"/>
</dbReference>
<dbReference type="PANTHER" id="PTHR47053">
    <property type="entry name" value="MUREIN DD-ENDOPEPTIDASE MEPH-RELATED"/>
    <property type="match status" value="1"/>
</dbReference>